<dbReference type="OrthoDB" id="228981at2"/>
<evidence type="ECO:0000256" key="1">
    <source>
        <dbReference type="SAM" id="Coils"/>
    </source>
</evidence>
<name>A0A4S2HA04_9PROT</name>
<dbReference type="EMBL" id="SRXV01000003">
    <property type="protein sequence ID" value="TGY92533.1"/>
    <property type="molecule type" value="Genomic_DNA"/>
</dbReference>
<accession>A0A4S2HA04</accession>
<dbReference type="Proteomes" id="UP000305451">
    <property type="component" value="Unassembled WGS sequence"/>
</dbReference>
<keyword evidence="1" id="KW-0175">Coiled coil</keyword>
<feature type="compositionally biased region" description="Basic and acidic residues" evidence="2">
    <location>
        <begin position="70"/>
        <end position="79"/>
    </location>
</feature>
<comment type="caution">
    <text evidence="3">The sequence shown here is derived from an EMBL/GenBank/DDBJ whole genome shotgun (WGS) entry which is preliminary data.</text>
</comment>
<evidence type="ECO:0000313" key="3">
    <source>
        <dbReference type="EMBL" id="TGY92533.1"/>
    </source>
</evidence>
<protein>
    <recommendedName>
        <fullName evidence="5">Porin</fullName>
    </recommendedName>
</protein>
<reference evidence="3 4" key="1">
    <citation type="journal article" date="2013" name="Int. J. Syst. Evol. Microbiol.">
        <title>Marinicauda pacifica gen. nov., sp. nov., a prosthecate alphaproteobacterium of the family Hyphomonadaceae isolated from deep seawater.</title>
        <authorList>
            <person name="Zhang X.Y."/>
            <person name="Li G.W."/>
            <person name="Wang C.S."/>
            <person name="Zhang Y.J."/>
            <person name="Xu X.W."/>
            <person name="Li H."/>
            <person name="Liu A."/>
            <person name="Liu C."/>
            <person name="Xie B.B."/>
            <person name="Qin Q.L."/>
            <person name="Xu Z."/>
            <person name="Chen X.L."/>
            <person name="Zhou B.C."/>
            <person name="Zhang Y.Z."/>
        </authorList>
    </citation>
    <scope>NUCLEOTIDE SEQUENCE [LARGE SCALE GENOMIC DNA]</scope>
    <source>
        <strain evidence="3 4">P-1 km-3</strain>
    </source>
</reference>
<dbReference type="RefSeq" id="WP_135945668.1">
    <property type="nucleotide sequence ID" value="NZ_BMEI01000003.1"/>
</dbReference>
<evidence type="ECO:0000313" key="4">
    <source>
        <dbReference type="Proteomes" id="UP000305451"/>
    </source>
</evidence>
<evidence type="ECO:0000256" key="2">
    <source>
        <dbReference type="SAM" id="MobiDB-lite"/>
    </source>
</evidence>
<gene>
    <name evidence="3" type="ORF">E5162_12940</name>
</gene>
<dbReference type="InterPro" id="IPR023614">
    <property type="entry name" value="Porin_dom_sf"/>
</dbReference>
<dbReference type="SUPFAM" id="SSF56935">
    <property type="entry name" value="Porins"/>
    <property type="match status" value="1"/>
</dbReference>
<dbReference type="AlphaFoldDB" id="A0A4S2HA04"/>
<organism evidence="3 4">
    <name type="scientific">Marinicauda pacifica</name>
    <dbReference type="NCBI Taxonomy" id="1133559"/>
    <lineage>
        <taxon>Bacteria</taxon>
        <taxon>Pseudomonadati</taxon>
        <taxon>Pseudomonadota</taxon>
        <taxon>Alphaproteobacteria</taxon>
        <taxon>Maricaulales</taxon>
        <taxon>Maricaulaceae</taxon>
        <taxon>Marinicauda</taxon>
    </lineage>
</organism>
<feature type="compositionally biased region" description="Low complexity" evidence="2">
    <location>
        <begin position="58"/>
        <end position="69"/>
    </location>
</feature>
<feature type="coiled-coil region" evidence="1">
    <location>
        <begin position="22"/>
        <end position="49"/>
    </location>
</feature>
<evidence type="ECO:0008006" key="5">
    <source>
        <dbReference type="Google" id="ProtNLM"/>
    </source>
</evidence>
<dbReference type="Gene3D" id="2.40.160.10">
    <property type="entry name" value="Porin"/>
    <property type="match status" value="1"/>
</dbReference>
<feature type="region of interest" description="Disordered" evidence="2">
    <location>
        <begin position="58"/>
        <end position="101"/>
    </location>
</feature>
<keyword evidence="4" id="KW-1185">Reference proteome</keyword>
<sequence length="511" mass="55606">MKLAMITGASLLALTVGAPALSDPGEDRIAELEARIEQLEETNRRLLDYLEAQGALDPRAPAATAAPARDLTHTAARETDDPEVLTRPEAAPGAEPSRTLGDQFVGMNSAYSFAMLDHAETTNTRQLVQLRAIQSGELNNRVTLGGEITVLADYQESNSNTKFGWLMRHPTSANQIGETVSEFVIHNAQIAVTGRLTNDITSYVELLYDPEQSFGSGTLTDLNRNQIQLRRGWVMWGNLDERPVYVAVGKMDTPFGLNDTVSPFTNSTNWHAFAGLAYGGLAGYYNNGLHLRAMAIQGGAQFRAHNAPVEDTAVPSRVNNFALDANYTAALDAGSVMVGASYTHASAYCQAYPVFHFNPCDDNNPAWAVYSRAELGAFEFLAEYGSTTDAWPGTASPVPFYTQFEAVKAESFTLGGRYWMTLHREDDFALSADFSRFISGDDGAPWERQDQYVLGASYFVVPNVNLFGEIIHTKGWVPLNFLSGGNFANGTSWSESDAETNVIAVGVQAAF</sequence>
<proteinExistence type="predicted"/>